<dbReference type="GO" id="GO:0003677">
    <property type="term" value="F:DNA binding"/>
    <property type="evidence" value="ECO:0007669"/>
    <property type="project" value="InterPro"/>
</dbReference>
<keyword evidence="10" id="KW-1185">Reference proteome</keyword>
<dbReference type="InterPro" id="IPR008921">
    <property type="entry name" value="DNA_pol3_clamp-load_cplx_C"/>
</dbReference>
<dbReference type="NCBIfam" id="TIGR01128">
    <property type="entry name" value="holA"/>
    <property type="match status" value="1"/>
</dbReference>
<evidence type="ECO:0000256" key="5">
    <source>
        <dbReference type="ARBA" id="ARBA00022932"/>
    </source>
</evidence>
<evidence type="ECO:0000313" key="9">
    <source>
        <dbReference type="EMBL" id="CRX39232.1"/>
    </source>
</evidence>
<comment type="catalytic activity">
    <reaction evidence="7">
        <text>DNA(n) + a 2'-deoxyribonucleoside 5'-triphosphate = DNA(n+1) + diphosphate</text>
        <dbReference type="Rhea" id="RHEA:22508"/>
        <dbReference type="Rhea" id="RHEA-COMP:17339"/>
        <dbReference type="Rhea" id="RHEA-COMP:17340"/>
        <dbReference type="ChEBI" id="CHEBI:33019"/>
        <dbReference type="ChEBI" id="CHEBI:61560"/>
        <dbReference type="ChEBI" id="CHEBI:173112"/>
        <dbReference type="EC" id="2.7.7.7"/>
    </reaction>
</comment>
<dbReference type="RefSeq" id="WP_098039098.1">
    <property type="nucleotide sequence ID" value="NZ_CWGJ01000026.1"/>
</dbReference>
<dbReference type="PANTHER" id="PTHR34388">
    <property type="entry name" value="DNA POLYMERASE III SUBUNIT DELTA"/>
    <property type="match status" value="1"/>
</dbReference>
<accession>A0A0H5DRL1</accession>
<keyword evidence="4" id="KW-0235">DNA replication</keyword>
<evidence type="ECO:0000256" key="2">
    <source>
        <dbReference type="ARBA" id="ARBA00022679"/>
    </source>
</evidence>
<dbReference type="GO" id="GO:0003887">
    <property type="term" value="F:DNA-directed DNA polymerase activity"/>
    <property type="evidence" value="ECO:0007669"/>
    <property type="project" value="UniProtKB-KW"/>
</dbReference>
<name>A0A0H5DRL1_9BACT</name>
<proteinExistence type="inferred from homology"/>
<gene>
    <name evidence="9" type="primary">holA</name>
    <name evidence="9" type="ORF">ELAC_1907</name>
</gene>
<dbReference type="InterPro" id="IPR005790">
    <property type="entry name" value="DNA_polIII_delta"/>
</dbReference>
<keyword evidence="2 9" id="KW-0808">Transferase</keyword>
<dbReference type="Pfam" id="PF21694">
    <property type="entry name" value="DNA_pol3_delta_C"/>
    <property type="match status" value="1"/>
</dbReference>
<evidence type="ECO:0000256" key="7">
    <source>
        <dbReference type="ARBA" id="ARBA00049244"/>
    </source>
</evidence>
<comment type="similarity">
    <text evidence="6">Belongs to the DNA polymerase HolA subunit family.</text>
</comment>
<dbReference type="Gene3D" id="3.40.50.300">
    <property type="entry name" value="P-loop containing nucleotide triphosphate hydrolases"/>
    <property type="match status" value="1"/>
</dbReference>
<keyword evidence="5" id="KW-0239">DNA-directed DNA polymerase</keyword>
<sequence length="334" mass="36882">MKYDSLRAFQKHLQSASPSHFSSTYLLLSKEPFDLKEAVTLLSSALGSGVTVIRLNPEKEGVAPLLNELLTLSLFQGMKLVVVEEADKIAKKEQERLNDWIKGSAKGACLALVSSSLRKNSALFQLVEKYGVILDVPEVKPWAKEKQAVEWILSKAEERKASLDPAAAALLVEWIGSDKDTLLMELEKLTLYTDGKRKISCKDVSALSEAVSKESVFKLAEALFNRDARKAISIQSALKREGIQAIAEIKMLRQQFEVELQVAILASEGHDEAIAALFPYMKGFILQQHKKQALTYGAASLRKGLIAIDKAELMLKSVPADPEMIVDKLIAELC</sequence>
<dbReference type="SUPFAM" id="SSF52540">
    <property type="entry name" value="P-loop containing nucleoside triphosphate hydrolases"/>
    <property type="match status" value="1"/>
</dbReference>
<dbReference type="InterPro" id="IPR027417">
    <property type="entry name" value="P-loop_NTPase"/>
</dbReference>
<evidence type="ECO:0000256" key="4">
    <source>
        <dbReference type="ARBA" id="ARBA00022705"/>
    </source>
</evidence>
<dbReference type="Proteomes" id="UP000220251">
    <property type="component" value="Unassembled WGS sequence"/>
</dbReference>
<dbReference type="EMBL" id="CWGJ01000026">
    <property type="protein sequence ID" value="CRX39232.1"/>
    <property type="molecule type" value="Genomic_DNA"/>
</dbReference>
<evidence type="ECO:0000256" key="1">
    <source>
        <dbReference type="ARBA" id="ARBA00012417"/>
    </source>
</evidence>
<dbReference type="AlphaFoldDB" id="A0A0H5DRL1"/>
<evidence type="ECO:0000259" key="8">
    <source>
        <dbReference type="Pfam" id="PF21694"/>
    </source>
</evidence>
<dbReference type="PANTHER" id="PTHR34388:SF1">
    <property type="entry name" value="DNA POLYMERASE III SUBUNIT DELTA"/>
    <property type="match status" value="1"/>
</dbReference>
<reference evidence="10" key="1">
    <citation type="submission" date="2015-06" db="EMBL/GenBank/DDBJ databases">
        <authorList>
            <person name="Bertelli C."/>
        </authorList>
    </citation>
    <scope>NUCLEOTIDE SEQUENCE [LARGE SCALE GENOMIC DNA]</scope>
    <source>
        <strain evidence="10">CRIB-30</strain>
    </source>
</reference>
<dbReference type="Gene3D" id="1.10.8.60">
    <property type="match status" value="1"/>
</dbReference>
<dbReference type="OrthoDB" id="9775929at2"/>
<dbReference type="Gene3D" id="1.20.272.10">
    <property type="match status" value="1"/>
</dbReference>
<dbReference type="GO" id="GO:0009360">
    <property type="term" value="C:DNA polymerase III complex"/>
    <property type="evidence" value="ECO:0007669"/>
    <property type="project" value="TreeGrafter"/>
</dbReference>
<dbReference type="InterPro" id="IPR048466">
    <property type="entry name" value="DNA_pol3_delta-like_C"/>
</dbReference>
<evidence type="ECO:0000256" key="6">
    <source>
        <dbReference type="ARBA" id="ARBA00034754"/>
    </source>
</evidence>
<evidence type="ECO:0000256" key="3">
    <source>
        <dbReference type="ARBA" id="ARBA00022695"/>
    </source>
</evidence>
<dbReference type="SUPFAM" id="SSF48019">
    <property type="entry name" value="post-AAA+ oligomerization domain-like"/>
    <property type="match status" value="1"/>
</dbReference>
<keyword evidence="3 9" id="KW-0548">Nucleotidyltransferase</keyword>
<protein>
    <recommendedName>
        <fullName evidence="1">DNA-directed DNA polymerase</fullName>
        <ecNumber evidence="1">2.7.7.7</ecNumber>
    </recommendedName>
</protein>
<evidence type="ECO:0000313" key="10">
    <source>
        <dbReference type="Proteomes" id="UP000220251"/>
    </source>
</evidence>
<dbReference type="EC" id="2.7.7.7" evidence="1"/>
<organism evidence="9 10">
    <name type="scientific">Estrella lausannensis</name>
    <dbReference type="NCBI Taxonomy" id="483423"/>
    <lineage>
        <taxon>Bacteria</taxon>
        <taxon>Pseudomonadati</taxon>
        <taxon>Chlamydiota</taxon>
        <taxon>Chlamydiia</taxon>
        <taxon>Parachlamydiales</taxon>
        <taxon>Candidatus Criblamydiaceae</taxon>
        <taxon>Estrella</taxon>
    </lineage>
</organism>
<dbReference type="GO" id="GO:0006261">
    <property type="term" value="P:DNA-templated DNA replication"/>
    <property type="evidence" value="ECO:0007669"/>
    <property type="project" value="TreeGrafter"/>
</dbReference>
<feature type="domain" description="DNA polymerase III delta subunit-like C-terminal" evidence="8">
    <location>
        <begin position="214"/>
        <end position="332"/>
    </location>
</feature>